<dbReference type="AlphaFoldDB" id="A0A9X0CZF6"/>
<dbReference type="PANTHER" id="PTHR24246:SF27">
    <property type="entry name" value="ADENOSINE RECEPTOR, ISOFORM A"/>
    <property type="match status" value="1"/>
</dbReference>
<evidence type="ECO:0000256" key="6">
    <source>
        <dbReference type="ARBA" id="ARBA00023224"/>
    </source>
</evidence>
<keyword evidence="5" id="KW-0325">Glycoprotein</keyword>
<feature type="compositionally biased region" description="Polar residues" evidence="7">
    <location>
        <begin position="124"/>
        <end position="140"/>
    </location>
</feature>
<gene>
    <name evidence="9" type="ORF">OS493_004744</name>
</gene>
<dbReference type="SUPFAM" id="SSF81321">
    <property type="entry name" value="Family A G protein-coupled receptor-like"/>
    <property type="match status" value="1"/>
</dbReference>
<evidence type="ECO:0000256" key="1">
    <source>
        <dbReference type="ARBA" id="ARBA00004651"/>
    </source>
</evidence>
<evidence type="ECO:0000256" key="5">
    <source>
        <dbReference type="ARBA" id="ARBA00023180"/>
    </source>
</evidence>
<dbReference type="EMBL" id="MU826351">
    <property type="protein sequence ID" value="KAJ7381146.1"/>
    <property type="molecule type" value="Genomic_DNA"/>
</dbReference>
<keyword evidence="10" id="KW-1185">Reference proteome</keyword>
<evidence type="ECO:0008006" key="11">
    <source>
        <dbReference type="Google" id="ProtNLM"/>
    </source>
</evidence>
<feature type="transmembrane region" description="Helical" evidence="8">
    <location>
        <begin position="21"/>
        <end position="42"/>
    </location>
</feature>
<feature type="compositionally biased region" description="Basic and acidic residues" evidence="7">
    <location>
        <begin position="184"/>
        <end position="195"/>
    </location>
</feature>
<keyword evidence="8" id="KW-1133">Transmembrane helix</keyword>
<evidence type="ECO:0000256" key="3">
    <source>
        <dbReference type="ARBA" id="ARBA00023040"/>
    </source>
</evidence>
<evidence type="ECO:0000313" key="9">
    <source>
        <dbReference type="EMBL" id="KAJ7381146.1"/>
    </source>
</evidence>
<feature type="region of interest" description="Disordered" evidence="7">
    <location>
        <begin position="120"/>
        <end position="169"/>
    </location>
</feature>
<dbReference type="PANTHER" id="PTHR24246">
    <property type="entry name" value="OLFACTORY RECEPTOR AND ADENOSINE RECEPTOR"/>
    <property type="match status" value="1"/>
</dbReference>
<evidence type="ECO:0000256" key="7">
    <source>
        <dbReference type="SAM" id="MobiDB-lite"/>
    </source>
</evidence>
<keyword evidence="8" id="KW-0472">Membrane</keyword>
<evidence type="ECO:0000256" key="2">
    <source>
        <dbReference type="ARBA" id="ARBA00022475"/>
    </source>
</evidence>
<keyword evidence="6" id="KW-0807">Transducer</keyword>
<keyword evidence="4" id="KW-0675">Receptor</keyword>
<comment type="subcellular location">
    <subcellularLocation>
        <location evidence="1">Cell membrane</location>
        <topology evidence="1">Multi-pass membrane protein</topology>
    </subcellularLocation>
</comment>
<evidence type="ECO:0000256" key="4">
    <source>
        <dbReference type="ARBA" id="ARBA00023170"/>
    </source>
</evidence>
<protein>
    <recommendedName>
        <fullName evidence="11">G-protein coupled receptors family 1 profile domain-containing protein</fullName>
    </recommendedName>
</protein>
<keyword evidence="8" id="KW-0812">Transmembrane</keyword>
<dbReference type="Proteomes" id="UP001163046">
    <property type="component" value="Unassembled WGS sequence"/>
</dbReference>
<feature type="compositionally biased region" description="Polar residues" evidence="7">
    <location>
        <begin position="196"/>
        <end position="205"/>
    </location>
</feature>
<accession>A0A9X0CZF6</accession>
<feature type="region of interest" description="Disordered" evidence="7">
    <location>
        <begin position="86"/>
        <end position="107"/>
    </location>
</feature>
<dbReference type="GO" id="GO:0005886">
    <property type="term" value="C:plasma membrane"/>
    <property type="evidence" value="ECO:0007669"/>
    <property type="project" value="UniProtKB-SubCell"/>
</dbReference>
<organism evidence="9 10">
    <name type="scientific">Desmophyllum pertusum</name>
    <dbReference type="NCBI Taxonomy" id="174260"/>
    <lineage>
        <taxon>Eukaryota</taxon>
        <taxon>Metazoa</taxon>
        <taxon>Cnidaria</taxon>
        <taxon>Anthozoa</taxon>
        <taxon>Hexacorallia</taxon>
        <taxon>Scleractinia</taxon>
        <taxon>Caryophylliina</taxon>
        <taxon>Caryophylliidae</taxon>
        <taxon>Desmophyllum</taxon>
    </lineage>
</organism>
<feature type="region of interest" description="Disordered" evidence="7">
    <location>
        <begin position="184"/>
        <end position="205"/>
    </location>
</feature>
<name>A0A9X0CZF6_9CNID</name>
<comment type="caution">
    <text evidence="9">The sequence shown here is derived from an EMBL/GenBank/DDBJ whole genome shotgun (WGS) entry which is preliminary data.</text>
</comment>
<evidence type="ECO:0000256" key="8">
    <source>
        <dbReference type="SAM" id="Phobius"/>
    </source>
</evidence>
<dbReference type="GO" id="GO:0004930">
    <property type="term" value="F:G protein-coupled receptor activity"/>
    <property type="evidence" value="ECO:0007669"/>
    <property type="project" value="UniProtKB-KW"/>
</dbReference>
<keyword evidence="3" id="KW-0297">G-protein coupled receptor</keyword>
<keyword evidence="2" id="KW-1003">Cell membrane</keyword>
<sequence length="205" mass="22571">MNLPPLQAEARLKTDIKASKTIAIMTTAYFAGYVPAIVYAIVAVQKKTLDESCVYLSCAVNPIIYSVRSSRFRSAFRQFLKNPLGSSDIREKPSGQNNGELQAPQAWNHVGRGSIEKTPEVLSSEAQSPYQGTGKQTSAGNEELRKEYGLTSDSRKPKRALQRSSTLKVHPLEITDLDKLNSIEASRKPKVKSKESLTAQTSNVK</sequence>
<evidence type="ECO:0000313" key="10">
    <source>
        <dbReference type="Proteomes" id="UP001163046"/>
    </source>
</evidence>
<proteinExistence type="predicted"/>
<reference evidence="9" key="1">
    <citation type="submission" date="2023-01" db="EMBL/GenBank/DDBJ databases">
        <title>Genome assembly of the deep-sea coral Lophelia pertusa.</title>
        <authorList>
            <person name="Herrera S."/>
            <person name="Cordes E."/>
        </authorList>
    </citation>
    <scope>NUCLEOTIDE SEQUENCE</scope>
    <source>
        <strain evidence="9">USNM1676648</strain>
        <tissue evidence="9">Polyp</tissue>
    </source>
</reference>
<dbReference type="Gene3D" id="1.20.1070.10">
    <property type="entry name" value="Rhodopsin 7-helix transmembrane proteins"/>
    <property type="match status" value="1"/>
</dbReference>